<name>A0AAV0GPP4_9ROSI</name>
<evidence type="ECO:0000313" key="2">
    <source>
        <dbReference type="Proteomes" id="UP001154282"/>
    </source>
</evidence>
<dbReference type="Proteomes" id="UP001154282">
    <property type="component" value="Unassembled WGS sequence"/>
</dbReference>
<dbReference type="AlphaFoldDB" id="A0AAV0GPP4"/>
<comment type="caution">
    <text evidence="1">The sequence shown here is derived from an EMBL/GenBank/DDBJ whole genome shotgun (WGS) entry which is preliminary data.</text>
</comment>
<dbReference type="EMBL" id="CAMGYJ010000002">
    <property type="protein sequence ID" value="CAI0374980.1"/>
    <property type="molecule type" value="Genomic_DNA"/>
</dbReference>
<gene>
    <name evidence="1" type="ORF">LITE_LOCUS425</name>
</gene>
<proteinExistence type="predicted"/>
<protein>
    <submittedName>
        <fullName evidence="1">Uncharacterized protein</fullName>
    </submittedName>
</protein>
<sequence length="46" mass="5355">MWMGVDVQSRHHQPSEGYFETQMVVGLLASPTRSAMLQYLNLRFEL</sequence>
<evidence type="ECO:0000313" key="1">
    <source>
        <dbReference type="EMBL" id="CAI0374980.1"/>
    </source>
</evidence>
<keyword evidence="2" id="KW-1185">Reference proteome</keyword>
<reference evidence="1" key="1">
    <citation type="submission" date="2022-08" db="EMBL/GenBank/DDBJ databases">
        <authorList>
            <person name="Gutierrez-Valencia J."/>
        </authorList>
    </citation>
    <scope>NUCLEOTIDE SEQUENCE</scope>
</reference>
<accession>A0AAV0GPP4</accession>
<organism evidence="1 2">
    <name type="scientific">Linum tenue</name>
    <dbReference type="NCBI Taxonomy" id="586396"/>
    <lineage>
        <taxon>Eukaryota</taxon>
        <taxon>Viridiplantae</taxon>
        <taxon>Streptophyta</taxon>
        <taxon>Embryophyta</taxon>
        <taxon>Tracheophyta</taxon>
        <taxon>Spermatophyta</taxon>
        <taxon>Magnoliopsida</taxon>
        <taxon>eudicotyledons</taxon>
        <taxon>Gunneridae</taxon>
        <taxon>Pentapetalae</taxon>
        <taxon>rosids</taxon>
        <taxon>fabids</taxon>
        <taxon>Malpighiales</taxon>
        <taxon>Linaceae</taxon>
        <taxon>Linum</taxon>
    </lineage>
</organism>